<dbReference type="InterPro" id="IPR036396">
    <property type="entry name" value="Cyt_P450_sf"/>
</dbReference>
<dbReference type="InterPro" id="IPR002401">
    <property type="entry name" value="Cyt_P450_E_grp-I"/>
</dbReference>
<dbReference type="Gene3D" id="1.10.630.10">
    <property type="entry name" value="Cytochrome P450"/>
    <property type="match status" value="1"/>
</dbReference>
<evidence type="ECO:0000313" key="4">
    <source>
        <dbReference type="Proteomes" id="UP000245207"/>
    </source>
</evidence>
<dbReference type="PRINTS" id="PR00463">
    <property type="entry name" value="EP450I"/>
</dbReference>
<dbReference type="AlphaFoldDB" id="A0A2U1LFF3"/>
<keyword evidence="4" id="KW-1185">Reference proteome</keyword>
<dbReference type="SMR" id="A0A2U1LFF3"/>
<dbReference type="EMBL" id="PKPP01009672">
    <property type="protein sequence ID" value="PWA47731.1"/>
    <property type="molecule type" value="Genomic_DNA"/>
</dbReference>
<dbReference type="InterPro" id="IPR001128">
    <property type="entry name" value="Cyt_P450"/>
</dbReference>
<dbReference type="PRINTS" id="PR00385">
    <property type="entry name" value="P450"/>
</dbReference>
<dbReference type="GO" id="GO:0020037">
    <property type="term" value="F:heme binding"/>
    <property type="evidence" value="ECO:0007669"/>
    <property type="project" value="InterPro"/>
</dbReference>
<name>A0A2U1LFF3_ARTAN</name>
<gene>
    <name evidence="3" type="ORF">CTI12_AA498390</name>
</gene>
<dbReference type="PANTHER" id="PTHR47951">
    <property type="entry name" value="OS08G0547900 PROTEIN"/>
    <property type="match status" value="1"/>
</dbReference>
<dbReference type="GO" id="GO:0005506">
    <property type="term" value="F:iron ion binding"/>
    <property type="evidence" value="ECO:0007669"/>
    <property type="project" value="InterPro"/>
</dbReference>
<dbReference type="GO" id="GO:0004497">
    <property type="term" value="F:monooxygenase activity"/>
    <property type="evidence" value="ECO:0007669"/>
    <property type="project" value="InterPro"/>
</dbReference>
<organism evidence="3 4">
    <name type="scientific">Artemisia annua</name>
    <name type="common">Sweet wormwood</name>
    <dbReference type="NCBI Taxonomy" id="35608"/>
    <lineage>
        <taxon>Eukaryota</taxon>
        <taxon>Viridiplantae</taxon>
        <taxon>Streptophyta</taxon>
        <taxon>Embryophyta</taxon>
        <taxon>Tracheophyta</taxon>
        <taxon>Spermatophyta</taxon>
        <taxon>Magnoliopsida</taxon>
        <taxon>eudicotyledons</taxon>
        <taxon>Gunneridae</taxon>
        <taxon>Pentapetalae</taxon>
        <taxon>asterids</taxon>
        <taxon>campanulids</taxon>
        <taxon>Asterales</taxon>
        <taxon>Asteraceae</taxon>
        <taxon>Asteroideae</taxon>
        <taxon>Anthemideae</taxon>
        <taxon>Artemisiinae</taxon>
        <taxon>Artemisia</taxon>
    </lineage>
</organism>
<evidence type="ECO:0000256" key="2">
    <source>
        <dbReference type="SAM" id="MobiDB-lite"/>
    </source>
</evidence>
<evidence type="ECO:0000313" key="3">
    <source>
        <dbReference type="EMBL" id="PWA47731.1"/>
    </source>
</evidence>
<reference evidence="3 4" key="1">
    <citation type="journal article" date="2018" name="Mol. Plant">
        <title>The genome of Artemisia annua provides insight into the evolution of Asteraceae family and artemisinin biosynthesis.</title>
        <authorList>
            <person name="Shen Q."/>
            <person name="Zhang L."/>
            <person name="Liao Z."/>
            <person name="Wang S."/>
            <person name="Yan T."/>
            <person name="Shi P."/>
            <person name="Liu M."/>
            <person name="Fu X."/>
            <person name="Pan Q."/>
            <person name="Wang Y."/>
            <person name="Lv Z."/>
            <person name="Lu X."/>
            <person name="Zhang F."/>
            <person name="Jiang W."/>
            <person name="Ma Y."/>
            <person name="Chen M."/>
            <person name="Hao X."/>
            <person name="Li L."/>
            <person name="Tang Y."/>
            <person name="Lv G."/>
            <person name="Zhou Y."/>
            <person name="Sun X."/>
            <person name="Brodelius P.E."/>
            <person name="Rose J.K.C."/>
            <person name="Tang K."/>
        </authorList>
    </citation>
    <scope>NUCLEOTIDE SEQUENCE [LARGE SCALE GENOMIC DNA]</scope>
    <source>
        <strain evidence="4">cv. Huhao1</strain>
        <tissue evidence="3">Leaf</tissue>
    </source>
</reference>
<accession>A0A2U1LFF3</accession>
<dbReference type="STRING" id="35608.A0A2U1LFF3"/>
<comment type="caution">
    <text evidence="3">The sequence shown here is derived from an EMBL/GenBank/DDBJ whole genome shotgun (WGS) entry which is preliminary data.</text>
</comment>
<sequence length="650" mass="73027">MHRGDQNSKVVNRVIRKAVDVITCGVSTPEIYAHVGLCFQISFKNLDIDMKEVTPSSLLKNRVTIVEGNPDFSNNNFRSYIKQKDKVNSNSTVRSVVNQVKSPIVAAGPSDQAGHTHMPPAAAGASYQSHVLHQNADQLHLPTDMLGEDEKKAALGSPNQLPPAQGPKVAQFPHTIPSRPPIIPDLELSRLNMFFRSVLLMAMEMALEELVSGFVKRSDYSSELDNDYILSASCMMASRLAGELSYVTSKVSYRAQVGNDRSLKAYQVVAISSVLCCTHYNGIDKWRTFLSAPLYRKDDRTSRALLPPGPYGLPVVGYLPFLSSNLHERFTEMAHRYGPIFSLRLGSKLHIVVNSVDLSKVVVRDLDQTFANRRSTLTALAISYGGNSIVWSNKTYWRNLRKLLVSQFLSSTNLNKCQRFRKYEVRKMVTEVYSRIGTKIGIKKTVFNTELNVVTSMLWGFTKSGEEKDLSYTRDEFRDIVFKIIELLGAPNISDFIPLLSRLDVQGKQRQMKKQRENLDRIFDSIIKRRIEAISKETKGAVEEDGRKDFLSMLLDPNESQDATTSLNIDQLKALLIDIVVGGTDTTSTMVEWVMAEILHNPSVMRKVQDELTTVIGMSIVEESHIPKLTYLDAVIKETFRLHPPLPLLI</sequence>
<dbReference type="PANTHER" id="PTHR47951:SF7">
    <property type="entry name" value="FLAVONOID 3',5'-HYDROXYLASE-LIKE ISOFORM X1"/>
    <property type="match status" value="1"/>
</dbReference>
<dbReference type="Proteomes" id="UP000245207">
    <property type="component" value="Unassembled WGS sequence"/>
</dbReference>
<protein>
    <submittedName>
        <fullName evidence="3">Cytochrome P450</fullName>
    </submittedName>
</protein>
<keyword evidence="1" id="KW-0560">Oxidoreductase</keyword>
<evidence type="ECO:0000256" key="1">
    <source>
        <dbReference type="ARBA" id="ARBA00023002"/>
    </source>
</evidence>
<dbReference type="OrthoDB" id="2789670at2759"/>
<proteinExistence type="predicted"/>
<dbReference type="GO" id="GO:0016705">
    <property type="term" value="F:oxidoreductase activity, acting on paired donors, with incorporation or reduction of molecular oxygen"/>
    <property type="evidence" value="ECO:0007669"/>
    <property type="project" value="InterPro"/>
</dbReference>
<dbReference type="Pfam" id="PF00067">
    <property type="entry name" value="p450"/>
    <property type="match status" value="1"/>
</dbReference>
<dbReference type="SUPFAM" id="SSF48264">
    <property type="entry name" value="Cytochrome P450"/>
    <property type="match status" value="1"/>
</dbReference>
<feature type="region of interest" description="Disordered" evidence="2">
    <location>
        <begin position="106"/>
        <end position="127"/>
    </location>
</feature>